<organism evidence="1 2">
    <name type="scientific">Melastoma candidum</name>
    <dbReference type="NCBI Taxonomy" id="119954"/>
    <lineage>
        <taxon>Eukaryota</taxon>
        <taxon>Viridiplantae</taxon>
        <taxon>Streptophyta</taxon>
        <taxon>Embryophyta</taxon>
        <taxon>Tracheophyta</taxon>
        <taxon>Spermatophyta</taxon>
        <taxon>Magnoliopsida</taxon>
        <taxon>eudicotyledons</taxon>
        <taxon>Gunneridae</taxon>
        <taxon>Pentapetalae</taxon>
        <taxon>rosids</taxon>
        <taxon>malvids</taxon>
        <taxon>Myrtales</taxon>
        <taxon>Melastomataceae</taxon>
        <taxon>Melastomatoideae</taxon>
        <taxon>Melastomateae</taxon>
        <taxon>Melastoma</taxon>
    </lineage>
</organism>
<accession>A0ACB9NQR4</accession>
<evidence type="ECO:0000313" key="2">
    <source>
        <dbReference type="Proteomes" id="UP001057402"/>
    </source>
</evidence>
<reference evidence="2" key="1">
    <citation type="journal article" date="2023" name="Front. Plant Sci.">
        <title>Chromosomal-level genome assembly of Melastoma candidum provides insights into trichome evolution.</title>
        <authorList>
            <person name="Zhong Y."/>
            <person name="Wu W."/>
            <person name="Sun C."/>
            <person name="Zou P."/>
            <person name="Liu Y."/>
            <person name="Dai S."/>
            <person name="Zhou R."/>
        </authorList>
    </citation>
    <scope>NUCLEOTIDE SEQUENCE [LARGE SCALE GENOMIC DNA]</scope>
</reference>
<gene>
    <name evidence="1" type="ORF">MLD38_023916</name>
</gene>
<evidence type="ECO:0000313" key="1">
    <source>
        <dbReference type="EMBL" id="KAI4338909.1"/>
    </source>
</evidence>
<dbReference type="EMBL" id="CM042886">
    <property type="protein sequence ID" value="KAI4338909.1"/>
    <property type="molecule type" value="Genomic_DNA"/>
</dbReference>
<sequence length="390" mass="43444">MANTKGNRDSGCFATVLRHLLCRQGAPTHPTDVAGDLGLSPVGPCERIPEERSQLGGRTDELGVTSSGRRAGLVARLMGLETLPDMKWVPSVKSPDVFSRSRSVNFMDYLLEVDLSSVRAPRHRHRRAKTSVSYHEVSVPTSVPLAKEKDFIIVILEDREREEDGQENEMVVRPRKREVRRGKKSDWSSKEKKVLKLRDEPRTRNRAACNHKSGQSKVSARKSNRKDAWKPVVIAASDGDGSSPVSVLDKPEGRYPQGNNLAVFAPANSSRKAERRHGSTSTQVARTSDPITSPERKVATKEAEVPQEMKLLDDGKHLDDVILQVQRLAEEEAMNPSWLSCDSPIREEICRTIEQHSLDCLLEELVMFSPGKSSDTTASGARRRDRAQEV</sequence>
<keyword evidence="2" id="KW-1185">Reference proteome</keyword>
<proteinExistence type="predicted"/>
<protein>
    <submittedName>
        <fullName evidence="1">Uncharacterized protein</fullName>
    </submittedName>
</protein>
<name>A0ACB9NQR4_9MYRT</name>
<dbReference type="Proteomes" id="UP001057402">
    <property type="component" value="Chromosome 7"/>
</dbReference>
<comment type="caution">
    <text evidence="1">The sequence shown here is derived from an EMBL/GenBank/DDBJ whole genome shotgun (WGS) entry which is preliminary data.</text>
</comment>